<proteinExistence type="predicted"/>
<accession>A0AAD7GH58</accession>
<gene>
    <name evidence="1" type="ORF">B0H17DRAFT_931407</name>
</gene>
<feature type="non-terminal residue" evidence="1">
    <location>
        <position position="1"/>
    </location>
</feature>
<evidence type="ECO:0000313" key="2">
    <source>
        <dbReference type="Proteomes" id="UP001221757"/>
    </source>
</evidence>
<dbReference type="AlphaFoldDB" id="A0AAD7GH58"/>
<dbReference type="Proteomes" id="UP001221757">
    <property type="component" value="Unassembled WGS sequence"/>
</dbReference>
<organism evidence="1 2">
    <name type="scientific">Mycena rosella</name>
    <name type="common">Pink bonnet</name>
    <name type="synonym">Agaricus rosellus</name>
    <dbReference type="NCBI Taxonomy" id="1033263"/>
    <lineage>
        <taxon>Eukaryota</taxon>
        <taxon>Fungi</taxon>
        <taxon>Dikarya</taxon>
        <taxon>Basidiomycota</taxon>
        <taxon>Agaricomycotina</taxon>
        <taxon>Agaricomycetes</taxon>
        <taxon>Agaricomycetidae</taxon>
        <taxon>Agaricales</taxon>
        <taxon>Marasmiineae</taxon>
        <taxon>Mycenaceae</taxon>
        <taxon>Mycena</taxon>
    </lineage>
</organism>
<name>A0AAD7GH58_MYCRO</name>
<protein>
    <submittedName>
        <fullName evidence="1">Uncharacterized protein</fullName>
    </submittedName>
</protein>
<comment type="caution">
    <text evidence="1">The sequence shown here is derived from an EMBL/GenBank/DDBJ whole genome shotgun (WGS) entry which is preliminary data.</text>
</comment>
<keyword evidence="2" id="KW-1185">Reference proteome</keyword>
<dbReference type="EMBL" id="JARKIE010000040">
    <property type="protein sequence ID" value="KAJ7694761.1"/>
    <property type="molecule type" value="Genomic_DNA"/>
</dbReference>
<reference evidence="1" key="1">
    <citation type="submission" date="2023-03" db="EMBL/GenBank/DDBJ databases">
        <title>Massive genome expansion in bonnet fungi (Mycena s.s.) driven by repeated elements and novel gene families across ecological guilds.</title>
        <authorList>
            <consortium name="Lawrence Berkeley National Laboratory"/>
            <person name="Harder C.B."/>
            <person name="Miyauchi S."/>
            <person name="Viragh M."/>
            <person name="Kuo A."/>
            <person name="Thoen E."/>
            <person name="Andreopoulos B."/>
            <person name="Lu D."/>
            <person name="Skrede I."/>
            <person name="Drula E."/>
            <person name="Henrissat B."/>
            <person name="Morin E."/>
            <person name="Kohler A."/>
            <person name="Barry K."/>
            <person name="LaButti K."/>
            <person name="Morin E."/>
            <person name="Salamov A."/>
            <person name="Lipzen A."/>
            <person name="Mereny Z."/>
            <person name="Hegedus B."/>
            <person name="Baldrian P."/>
            <person name="Stursova M."/>
            <person name="Weitz H."/>
            <person name="Taylor A."/>
            <person name="Grigoriev I.V."/>
            <person name="Nagy L.G."/>
            <person name="Martin F."/>
            <person name="Kauserud H."/>
        </authorList>
    </citation>
    <scope>NUCLEOTIDE SEQUENCE</scope>
    <source>
        <strain evidence="1">CBHHK067</strain>
    </source>
</reference>
<evidence type="ECO:0000313" key="1">
    <source>
        <dbReference type="EMBL" id="KAJ7694761.1"/>
    </source>
</evidence>
<sequence length="155" mass="17849">RKSSSRVDTSIITYTFYCAQLKGEEAKHVKVDDTKKQRAQMKVDRFVCDGWLHITINENDLNVAAVRMTHHRCHNPCVDISIPKSVKETVEKMRNLPASKVSSKSLPSIWEAVLKADPKTELNEKQIYRYWAELNADAWRLHDDQLKSALAVLEK</sequence>